<dbReference type="InterPro" id="IPR035969">
    <property type="entry name" value="Rab-GAP_TBC_sf"/>
</dbReference>
<dbReference type="Pfam" id="PF00566">
    <property type="entry name" value="RabGAP-TBC"/>
    <property type="match status" value="1"/>
</dbReference>
<accession>K3WGG4</accession>
<dbReference type="SUPFAM" id="SSF47923">
    <property type="entry name" value="Ypt/Rab-GAP domain of gyp1p"/>
    <property type="match status" value="2"/>
</dbReference>
<protein>
    <recommendedName>
        <fullName evidence="1">Rab-GAP TBC domain-containing protein</fullName>
    </recommendedName>
</protein>
<dbReference type="HOGENOM" id="CLU_061696_0_0_1"/>
<dbReference type="PANTHER" id="PTHR47219:SF9">
    <property type="entry name" value="GTPASE ACTIVATING PROTEIN AND CENTROSOME-ASSOCIATED, ISOFORM B"/>
    <property type="match status" value="1"/>
</dbReference>
<dbReference type="InParanoid" id="K3WGG4"/>
<dbReference type="PANTHER" id="PTHR47219">
    <property type="entry name" value="RAB GTPASE-ACTIVATING PROTEIN 1-LIKE"/>
    <property type="match status" value="1"/>
</dbReference>
<dbReference type="VEuPathDB" id="FungiDB:PYU1_G004045"/>
<dbReference type="InterPro" id="IPR050302">
    <property type="entry name" value="Rab_GAP_TBC_domain"/>
</dbReference>
<dbReference type="EnsemblProtists" id="PYU1_T004055">
    <property type="protein sequence ID" value="PYU1_T004055"/>
    <property type="gene ID" value="PYU1_G004045"/>
</dbReference>
<reference evidence="3" key="1">
    <citation type="journal article" date="2010" name="Genome Biol.">
        <title>Genome sequence of the necrotrophic plant pathogen Pythium ultimum reveals original pathogenicity mechanisms and effector repertoire.</title>
        <authorList>
            <person name="Levesque C.A."/>
            <person name="Brouwer H."/>
            <person name="Cano L."/>
            <person name="Hamilton J.P."/>
            <person name="Holt C."/>
            <person name="Huitema E."/>
            <person name="Raffaele S."/>
            <person name="Robideau G.P."/>
            <person name="Thines M."/>
            <person name="Win J."/>
            <person name="Zerillo M.M."/>
            <person name="Beakes G.W."/>
            <person name="Boore J.L."/>
            <person name="Busam D."/>
            <person name="Dumas B."/>
            <person name="Ferriera S."/>
            <person name="Fuerstenberg S.I."/>
            <person name="Gachon C.M."/>
            <person name="Gaulin E."/>
            <person name="Govers F."/>
            <person name="Grenville-Briggs L."/>
            <person name="Horner N."/>
            <person name="Hostetler J."/>
            <person name="Jiang R.H."/>
            <person name="Johnson J."/>
            <person name="Krajaejun T."/>
            <person name="Lin H."/>
            <person name="Meijer H.J."/>
            <person name="Moore B."/>
            <person name="Morris P."/>
            <person name="Phuntmart V."/>
            <person name="Puiu D."/>
            <person name="Shetty J."/>
            <person name="Stajich J.E."/>
            <person name="Tripathy S."/>
            <person name="Wawra S."/>
            <person name="van West P."/>
            <person name="Whitty B.R."/>
            <person name="Coutinho P.M."/>
            <person name="Henrissat B."/>
            <person name="Martin F."/>
            <person name="Thomas P.D."/>
            <person name="Tyler B.M."/>
            <person name="De Vries R.P."/>
            <person name="Kamoun S."/>
            <person name="Yandell M."/>
            <person name="Tisserat N."/>
            <person name="Buell C.R."/>
        </authorList>
    </citation>
    <scope>NUCLEOTIDE SEQUENCE</scope>
    <source>
        <strain evidence="3">DAOM:BR144</strain>
    </source>
</reference>
<dbReference type="GO" id="GO:0005096">
    <property type="term" value="F:GTPase activator activity"/>
    <property type="evidence" value="ECO:0007669"/>
    <property type="project" value="TreeGrafter"/>
</dbReference>
<reference evidence="2" key="3">
    <citation type="submission" date="2015-02" db="UniProtKB">
        <authorList>
            <consortium name="EnsemblProtists"/>
        </authorList>
    </citation>
    <scope>IDENTIFICATION</scope>
    <source>
        <strain evidence="2">DAOM BR144</strain>
    </source>
</reference>
<reference evidence="3" key="2">
    <citation type="submission" date="2010-04" db="EMBL/GenBank/DDBJ databases">
        <authorList>
            <person name="Buell R."/>
            <person name="Hamilton J."/>
            <person name="Hostetler J."/>
        </authorList>
    </citation>
    <scope>NUCLEOTIDE SEQUENCE [LARGE SCALE GENOMIC DNA]</scope>
    <source>
        <strain evidence="3">DAOM:BR144</strain>
    </source>
</reference>
<keyword evidence="3" id="KW-1185">Reference proteome</keyword>
<dbReference type="Gene3D" id="1.10.472.80">
    <property type="entry name" value="Ypt/Rab-GAP domain of gyp1p, domain 3"/>
    <property type="match status" value="1"/>
</dbReference>
<dbReference type="AlphaFoldDB" id="K3WGG4"/>
<feature type="domain" description="Rab-GAP TBC" evidence="1">
    <location>
        <begin position="29"/>
        <end position="315"/>
    </location>
</feature>
<dbReference type="GO" id="GO:0031267">
    <property type="term" value="F:small GTPase binding"/>
    <property type="evidence" value="ECO:0007669"/>
    <property type="project" value="TreeGrafter"/>
</dbReference>
<dbReference type="SMART" id="SM00164">
    <property type="entry name" value="TBC"/>
    <property type="match status" value="1"/>
</dbReference>
<evidence type="ECO:0000259" key="1">
    <source>
        <dbReference type="PROSITE" id="PS50086"/>
    </source>
</evidence>
<evidence type="ECO:0000313" key="3">
    <source>
        <dbReference type="Proteomes" id="UP000019132"/>
    </source>
</evidence>
<dbReference type="EMBL" id="GL376567">
    <property type="status" value="NOT_ANNOTATED_CDS"/>
    <property type="molecule type" value="Genomic_DNA"/>
</dbReference>
<dbReference type="STRING" id="431595.K3WGG4"/>
<dbReference type="Proteomes" id="UP000019132">
    <property type="component" value="Unassembled WGS sequence"/>
</dbReference>
<proteinExistence type="predicted"/>
<name>K3WGG4_GLOUD</name>
<sequence length="380" mass="43562">MEPNGTNKLLHATIANCPSVWKQSIRTCGLTESIRSGVWLSILYGTTPWQSDTTSPHHLSGSENRTKIYEQLLMKVGTRMANANTNSMSEEDAHLLHSLQEIDVDVARTCNKDIFANDMADDWSTSFGDVEKRTERSSSTESEHSMLETLTLSVKDSRCVSPTSQASSPQLYKRRKSLLHDEPRSVVQAKIRRILRAYVTYNPRVGYCQGMNFLVRVLIEVTENEADVFWLFVGLSEPEINRNLYEPGLVVLQPLLAKFELLVSYHMPELYVHFQREGVHAAAFTTRWFMTMFSSFETFGPTLVLRVLDMFVIDGWRSLLSMGLVVLDELREVLLHADLENILRILQFPRNYMVEPDHSRRRQLIRHALAFCTTRAINTM</sequence>
<dbReference type="eggNOG" id="KOG4436">
    <property type="taxonomic scope" value="Eukaryota"/>
</dbReference>
<dbReference type="Gene3D" id="1.10.8.270">
    <property type="entry name" value="putative rabgap domain of human tbc1 domain family member 14 like domains"/>
    <property type="match status" value="1"/>
</dbReference>
<organism evidence="2 3">
    <name type="scientific">Globisporangium ultimum (strain ATCC 200006 / CBS 805.95 / DAOM BR144)</name>
    <name type="common">Pythium ultimum</name>
    <dbReference type="NCBI Taxonomy" id="431595"/>
    <lineage>
        <taxon>Eukaryota</taxon>
        <taxon>Sar</taxon>
        <taxon>Stramenopiles</taxon>
        <taxon>Oomycota</taxon>
        <taxon>Peronosporomycetes</taxon>
        <taxon>Pythiales</taxon>
        <taxon>Pythiaceae</taxon>
        <taxon>Globisporangium</taxon>
    </lineage>
</organism>
<dbReference type="PROSITE" id="PS50086">
    <property type="entry name" value="TBC_RABGAP"/>
    <property type="match status" value="1"/>
</dbReference>
<evidence type="ECO:0000313" key="2">
    <source>
        <dbReference type="EnsemblProtists" id="PYU1_T004055"/>
    </source>
</evidence>
<dbReference type="InterPro" id="IPR000195">
    <property type="entry name" value="Rab-GAP-TBC_dom"/>
</dbReference>